<reference evidence="2 3" key="1">
    <citation type="journal article" date="2019" name="Commun. Biol.">
        <title>The bagworm genome reveals a unique fibroin gene that provides high tensile strength.</title>
        <authorList>
            <person name="Kono N."/>
            <person name="Nakamura H."/>
            <person name="Ohtoshi R."/>
            <person name="Tomita M."/>
            <person name="Numata K."/>
            <person name="Arakawa K."/>
        </authorList>
    </citation>
    <scope>NUCLEOTIDE SEQUENCE [LARGE SCALE GENOMIC DNA]</scope>
</reference>
<protein>
    <submittedName>
        <fullName evidence="2">Uncharacterized protein</fullName>
    </submittedName>
</protein>
<name>A0A4C1Z8R6_EUMVA</name>
<evidence type="ECO:0000313" key="3">
    <source>
        <dbReference type="Proteomes" id="UP000299102"/>
    </source>
</evidence>
<dbReference type="EMBL" id="BGZK01001709">
    <property type="protein sequence ID" value="GBP84976.1"/>
    <property type="molecule type" value="Genomic_DNA"/>
</dbReference>
<gene>
    <name evidence="2" type="ORF">EVAR_39384_1</name>
</gene>
<organism evidence="2 3">
    <name type="scientific">Eumeta variegata</name>
    <name type="common">Bagworm moth</name>
    <name type="synonym">Eumeta japonica</name>
    <dbReference type="NCBI Taxonomy" id="151549"/>
    <lineage>
        <taxon>Eukaryota</taxon>
        <taxon>Metazoa</taxon>
        <taxon>Ecdysozoa</taxon>
        <taxon>Arthropoda</taxon>
        <taxon>Hexapoda</taxon>
        <taxon>Insecta</taxon>
        <taxon>Pterygota</taxon>
        <taxon>Neoptera</taxon>
        <taxon>Endopterygota</taxon>
        <taxon>Lepidoptera</taxon>
        <taxon>Glossata</taxon>
        <taxon>Ditrysia</taxon>
        <taxon>Tineoidea</taxon>
        <taxon>Psychidae</taxon>
        <taxon>Oiketicinae</taxon>
        <taxon>Eumeta</taxon>
    </lineage>
</organism>
<feature type="region of interest" description="Disordered" evidence="1">
    <location>
        <begin position="1"/>
        <end position="36"/>
    </location>
</feature>
<feature type="compositionally biased region" description="Basic and acidic residues" evidence="1">
    <location>
        <begin position="19"/>
        <end position="33"/>
    </location>
</feature>
<dbReference type="Proteomes" id="UP000299102">
    <property type="component" value="Unassembled WGS sequence"/>
</dbReference>
<proteinExistence type="predicted"/>
<feature type="region of interest" description="Disordered" evidence="1">
    <location>
        <begin position="287"/>
        <end position="322"/>
    </location>
</feature>
<comment type="caution">
    <text evidence="2">The sequence shown here is derived from an EMBL/GenBank/DDBJ whole genome shotgun (WGS) entry which is preliminary data.</text>
</comment>
<evidence type="ECO:0000313" key="2">
    <source>
        <dbReference type="EMBL" id="GBP84976.1"/>
    </source>
</evidence>
<dbReference type="AlphaFoldDB" id="A0A4C1Z8R6"/>
<accession>A0A4C1Z8R6</accession>
<keyword evidence="3" id="KW-1185">Reference proteome</keyword>
<sequence length="322" mass="36231">MQKSVYNPDHGRRGSTVESEQKELAKGMSDHAQYRVPKPLLQRNALQMKQMRIGLRETYTACACDRRVGEGPPRDWRRTAARKCRDRRVCRKRPMDDNETREPRVMHYARVINEIVVSDFSSPMHRISTLSHELTPWSMVFNFTFRASPVRRTGSEAAWPPSSLTLVMTAATDLDLIRELPFFPDCAKPEEGYDLNSESAASAAEGARGARDYFVLRMFPHVSKRLHAQGGDAAEKKEGSRSVAPAHCVLAGGSERRGSRAALTRIRGRRARRERAETLLFEREKRMLITLSPTKTSPRGTRKSAGSGRRARRDAGAPTPSA</sequence>
<evidence type="ECO:0000256" key="1">
    <source>
        <dbReference type="SAM" id="MobiDB-lite"/>
    </source>
</evidence>